<sequence length="164" mass="18415">MSRATADSPMRHLPGGTRAFLMRQFRLWHWVSAALSLTGLLMCAATGITLNHPALIPSTPVTTEVGAQLPQDLQRLLQDWPDQTEDPLPDEISRWTRQELALNIAGRATETDSEEIHIPLPRRCNICRIGAQATSRWSRSRCPTAPVCGANIRWPRCRRTDRPS</sequence>
<keyword evidence="2" id="KW-1185">Reference proteome</keyword>
<gene>
    <name evidence="1" type="ORF">D3P05_23360</name>
</gene>
<proteinExistence type="predicted"/>
<dbReference type="PANTHER" id="PTHR40115">
    <property type="entry name" value="INNER MEMBRANE PROTEIN WITH PEPSY TM HELIX"/>
    <property type="match status" value="1"/>
</dbReference>
<dbReference type="Pfam" id="PF16357">
    <property type="entry name" value="PepSY_TM_like_2"/>
    <property type="match status" value="1"/>
</dbReference>
<comment type="caution">
    <text evidence="1">The sequence shown here is derived from an EMBL/GenBank/DDBJ whole genome shotgun (WGS) entry which is preliminary data.</text>
</comment>
<name>A0A418ZRG3_9RHOB</name>
<dbReference type="EMBL" id="QZEW01000191">
    <property type="protein sequence ID" value="RJK99327.1"/>
    <property type="molecule type" value="Genomic_DNA"/>
</dbReference>
<dbReference type="PANTHER" id="PTHR40115:SF1">
    <property type="entry name" value="INNER MEMBRANE PROTEIN WITH PEPSY TM HELIX"/>
    <property type="match status" value="1"/>
</dbReference>
<organism evidence="1 2">
    <name type="scientific">Paracoccus siganidrum</name>
    <dbReference type="NCBI Taxonomy" id="1276757"/>
    <lineage>
        <taxon>Bacteria</taxon>
        <taxon>Pseudomonadati</taxon>
        <taxon>Pseudomonadota</taxon>
        <taxon>Alphaproteobacteria</taxon>
        <taxon>Rhodobacterales</taxon>
        <taxon>Paracoccaceae</taxon>
        <taxon>Paracoccus</taxon>
    </lineage>
</organism>
<evidence type="ECO:0008006" key="3">
    <source>
        <dbReference type="Google" id="ProtNLM"/>
    </source>
</evidence>
<reference evidence="2" key="1">
    <citation type="submission" date="2018-09" db="EMBL/GenBank/DDBJ databases">
        <title>Paracoccus onubensis nov. sp. a moderate halophilic bacterium isolated from Gruta de las Maravillas (Aracena, Spain).</title>
        <authorList>
            <person name="Jurado V."/>
            <person name="Gutierrez-Patricio S."/>
            <person name="Gonzalez-Pimentel J.L."/>
            <person name="Miller A.Z."/>
            <person name="Laiz L."/>
            <person name="Saiz-Jimenez C."/>
        </authorList>
    </citation>
    <scope>NUCLEOTIDE SEQUENCE [LARGE SCALE GENOMIC DNA]</scope>
    <source>
        <strain evidence="2">DSM 26381</strain>
    </source>
</reference>
<dbReference type="AlphaFoldDB" id="A0A418ZRG3"/>
<dbReference type="OrthoDB" id="27171at2"/>
<dbReference type="Proteomes" id="UP000283587">
    <property type="component" value="Unassembled WGS sequence"/>
</dbReference>
<evidence type="ECO:0000313" key="2">
    <source>
        <dbReference type="Proteomes" id="UP000283587"/>
    </source>
</evidence>
<dbReference type="InterPro" id="IPR032307">
    <property type="entry name" value="PepSY_TM-like_2"/>
</dbReference>
<dbReference type="RefSeq" id="WP_119901124.1">
    <property type="nucleotide sequence ID" value="NZ_QNRC01000010.1"/>
</dbReference>
<protein>
    <recommendedName>
        <fullName evidence="3">PepSY domain-containing protein</fullName>
    </recommendedName>
</protein>
<evidence type="ECO:0000313" key="1">
    <source>
        <dbReference type="EMBL" id="RJK99327.1"/>
    </source>
</evidence>
<accession>A0A418ZRG3</accession>